<dbReference type="GO" id="GO:0046872">
    <property type="term" value="F:metal ion binding"/>
    <property type="evidence" value="ECO:0007669"/>
    <property type="project" value="UniProtKB-KW"/>
</dbReference>
<evidence type="ECO:0000313" key="5">
    <source>
        <dbReference type="EMBL" id="KAJ3049651.1"/>
    </source>
</evidence>
<dbReference type="GO" id="GO:0006979">
    <property type="term" value="P:response to oxidative stress"/>
    <property type="evidence" value="ECO:0007669"/>
    <property type="project" value="InterPro"/>
</dbReference>
<dbReference type="SUPFAM" id="SSF48113">
    <property type="entry name" value="Heme-dependent peroxidases"/>
    <property type="match status" value="1"/>
</dbReference>
<dbReference type="AlphaFoldDB" id="A0AAD5S912"/>
<dbReference type="Proteomes" id="UP001212841">
    <property type="component" value="Unassembled WGS sequence"/>
</dbReference>
<dbReference type="PANTHER" id="PTHR11475:SF4">
    <property type="entry name" value="CHORION PEROXIDASE"/>
    <property type="match status" value="1"/>
</dbReference>
<keyword evidence="4" id="KW-0349">Heme</keyword>
<comment type="subcellular location">
    <subcellularLocation>
        <location evidence="1">Secreted</location>
    </subcellularLocation>
</comment>
<dbReference type="GO" id="GO:0005576">
    <property type="term" value="C:extracellular region"/>
    <property type="evidence" value="ECO:0007669"/>
    <property type="project" value="UniProtKB-SubCell"/>
</dbReference>
<evidence type="ECO:0000256" key="2">
    <source>
        <dbReference type="ARBA" id="ARBA00022525"/>
    </source>
</evidence>
<evidence type="ECO:0000256" key="3">
    <source>
        <dbReference type="ARBA" id="ARBA00023180"/>
    </source>
</evidence>
<keyword evidence="3" id="KW-0325">Glycoprotein</keyword>
<evidence type="ECO:0000256" key="4">
    <source>
        <dbReference type="PIRSR" id="PIRSR619791-2"/>
    </source>
</evidence>
<dbReference type="GO" id="GO:0020037">
    <property type="term" value="F:heme binding"/>
    <property type="evidence" value="ECO:0007669"/>
    <property type="project" value="InterPro"/>
</dbReference>
<comment type="caution">
    <text evidence="5">The sequence shown here is derived from an EMBL/GenBank/DDBJ whole genome shotgun (WGS) entry which is preliminary data.</text>
</comment>
<organism evidence="5 6">
    <name type="scientific">Rhizophlyctis rosea</name>
    <dbReference type="NCBI Taxonomy" id="64517"/>
    <lineage>
        <taxon>Eukaryota</taxon>
        <taxon>Fungi</taxon>
        <taxon>Fungi incertae sedis</taxon>
        <taxon>Chytridiomycota</taxon>
        <taxon>Chytridiomycota incertae sedis</taxon>
        <taxon>Chytridiomycetes</taxon>
        <taxon>Rhizophlyctidales</taxon>
        <taxon>Rhizophlyctidaceae</taxon>
        <taxon>Rhizophlyctis</taxon>
    </lineage>
</organism>
<evidence type="ECO:0000313" key="6">
    <source>
        <dbReference type="Proteomes" id="UP001212841"/>
    </source>
</evidence>
<dbReference type="Gene3D" id="1.10.640.10">
    <property type="entry name" value="Haem peroxidase domain superfamily, animal type"/>
    <property type="match status" value="1"/>
</dbReference>
<dbReference type="PRINTS" id="PR00457">
    <property type="entry name" value="ANPEROXIDASE"/>
</dbReference>
<dbReference type="GO" id="GO:0004601">
    <property type="term" value="F:peroxidase activity"/>
    <property type="evidence" value="ECO:0007669"/>
    <property type="project" value="InterPro"/>
</dbReference>
<dbReference type="Pfam" id="PF03098">
    <property type="entry name" value="An_peroxidase"/>
    <property type="match status" value="1"/>
</dbReference>
<keyword evidence="2" id="KW-0964">Secreted</keyword>
<proteinExistence type="predicted"/>
<name>A0AAD5S912_9FUNG</name>
<sequence>MIAYLLGMLYVGLTYLSTLTLVTATAVEYRKIDGSNNNLEHPQWGASGSPFLHLQAPAAYADGLSEPAGADRPNARFISTTAMASGDALNDEHVSNMLAAFGQFTSHDIIDSMTDKTSFFNISVPCGDSFFDPSNTCDVVMPFLRLRRNDNGNGVMSEIRNAQTHWLDASHIYGPTTERLKLLRKFKQGLLRASMDELFLPGIPKTVEALMLGMSPKNFFAGDVRANENPALLAMHTLFLREHNRRVQYYSGLDSTLSDEELFQMGRRWVIGCMQKITYYEYLPKVIGGPLPAYTGYDASVNPAMDVTFFSSTFRYGHSAVNRLLFRLDEDWNEHPNGHMLLRDVILNPLPVINDGIEPVLRGLVAQLEQKSDLNLVNDLRNFMPLKPFINVPGPTFFDLAAFNIQRARDAGVPTYNVVRESLGLSAAYTFADISSKVNVQKALSDAYGGDVTLVDSYVGEKPVALNRTKNKGLAEDRDGQAIVGPLFKASILDQFTRLRGKRMF</sequence>
<dbReference type="PROSITE" id="PS50292">
    <property type="entry name" value="PEROXIDASE_3"/>
    <property type="match status" value="1"/>
</dbReference>
<evidence type="ECO:0008006" key="7">
    <source>
        <dbReference type="Google" id="ProtNLM"/>
    </source>
</evidence>
<dbReference type="InterPro" id="IPR010255">
    <property type="entry name" value="Haem_peroxidase_sf"/>
</dbReference>
<feature type="binding site" description="axial binding residue" evidence="4">
    <location>
        <position position="318"/>
    </location>
    <ligand>
        <name>heme b</name>
        <dbReference type="ChEBI" id="CHEBI:60344"/>
    </ligand>
    <ligandPart>
        <name>Fe</name>
        <dbReference type="ChEBI" id="CHEBI:18248"/>
    </ligandPart>
</feature>
<dbReference type="InterPro" id="IPR037120">
    <property type="entry name" value="Haem_peroxidase_sf_animal"/>
</dbReference>
<evidence type="ECO:0000256" key="1">
    <source>
        <dbReference type="ARBA" id="ARBA00004613"/>
    </source>
</evidence>
<gene>
    <name evidence="5" type="ORF">HK097_009373</name>
</gene>
<dbReference type="PANTHER" id="PTHR11475">
    <property type="entry name" value="OXIDASE/PEROXIDASE"/>
    <property type="match status" value="1"/>
</dbReference>
<keyword evidence="6" id="KW-1185">Reference proteome</keyword>
<dbReference type="InterPro" id="IPR019791">
    <property type="entry name" value="Haem_peroxidase_animal"/>
</dbReference>
<protein>
    <recommendedName>
        <fullName evidence="7">Peroxidase</fullName>
    </recommendedName>
</protein>
<keyword evidence="4" id="KW-0408">Iron</keyword>
<dbReference type="EMBL" id="JADGJD010000614">
    <property type="protein sequence ID" value="KAJ3049651.1"/>
    <property type="molecule type" value="Genomic_DNA"/>
</dbReference>
<keyword evidence="4" id="KW-0479">Metal-binding</keyword>
<accession>A0AAD5S912</accession>
<reference evidence="5" key="1">
    <citation type="submission" date="2020-05" db="EMBL/GenBank/DDBJ databases">
        <title>Phylogenomic resolution of chytrid fungi.</title>
        <authorList>
            <person name="Stajich J.E."/>
            <person name="Amses K."/>
            <person name="Simmons R."/>
            <person name="Seto K."/>
            <person name="Myers J."/>
            <person name="Bonds A."/>
            <person name="Quandt C.A."/>
            <person name="Barry K."/>
            <person name="Liu P."/>
            <person name="Grigoriev I."/>
            <person name="Longcore J.E."/>
            <person name="James T.Y."/>
        </authorList>
    </citation>
    <scope>NUCLEOTIDE SEQUENCE</scope>
    <source>
        <strain evidence="5">JEL0318</strain>
    </source>
</reference>